<dbReference type="EMBL" id="BMAW01036676">
    <property type="protein sequence ID" value="GFU45114.1"/>
    <property type="molecule type" value="Genomic_DNA"/>
</dbReference>
<evidence type="ECO:0000313" key="2">
    <source>
        <dbReference type="EMBL" id="GFU45114.1"/>
    </source>
</evidence>
<evidence type="ECO:0000313" key="3">
    <source>
        <dbReference type="Proteomes" id="UP000887013"/>
    </source>
</evidence>
<dbReference type="Proteomes" id="UP000887013">
    <property type="component" value="Unassembled WGS sequence"/>
</dbReference>
<accession>A0A8X6QZC2</accession>
<reference evidence="2" key="1">
    <citation type="submission" date="2020-08" db="EMBL/GenBank/DDBJ databases">
        <title>Multicomponent nature underlies the extraordinary mechanical properties of spider dragline silk.</title>
        <authorList>
            <person name="Kono N."/>
            <person name="Nakamura H."/>
            <person name="Mori M."/>
            <person name="Yoshida Y."/>
            <person name="Ohtoshi R."/>
            <person name="Malay A.D."/>
            <person name="Moran D.A.P."/>
            <person name="Tomita M."/>
            <person name="Numata K."/>
            <person name="Arakawa K."/>
        </authorList>
    </citation>
    <scope>NUCLEOTIDE SEQUENCE</scope>
</reference>
<keyword evidence="3" id="KW-1185">Reference proteome</keyword>
<sequence>MRDMLNSDRRLSIRILTDECNIPKSTVHRIGNDDLGMWKIFAKKLELQSGRRRMDLLQESVVASTAQKSRNGSPEAVLIRNKK</sequence>
<gene>
    <name evidence="2" type="ORF">NPIL_25551</name>
</gene>
<organism evidence="2 3">
    <name type="scientific">Nephila pilipes</name>
    <name type="common">Giant wood spider</name>
    <name type="synonym">Nephila maculata</name>
    <dbReference type="NCBI Taxonomy" id="299642"/>
    <lineage>
        <taxon>Eukaryota</taxon>
        <taxon>Metazoa</taxon>
        <taxon>Ecdysozoa</taxon>
        <taxon>Arthropoda</taxon>
        <taxon>Chelicerata</taxon>
        <taxon>Arachnida</taxon>
        <taxon>Araneae</taxon>
        <taxon>Araneomorphae</taxon>
        <taxon>Entelegynae</taxon>
        <taxon>Araneoidea</taxon>
        <taxon>Nephilidae</taxon>
        <taxon>Nephila</taxon>
    </lineage>
</organism>
<evidence type="ECO:0000256" key="1">
    <source>
        <dbReference type="SAM" id="MobiDB-lite"/>
    </source>
</evidence>
<protein>
    <submittedName>
        <fullName evidence="2">Uncharacterized protein</fullName>
    </submittedName>
</protein>
<comment type="caution">
    <text evidence="2">The sequence shown here is derived from an EMBL/GenBank/DDBJ whole genome shotgun (WGS) entry which is preliminary data.</text>
</comment>
<dbReference type="AlphaFoldDB" id="A0A8X6QZC2"/>
<feature type="region of interest" description="Disordered" evidence="1">
    <location>
        <begin position="64"/>
        <end position="83"/>
    </location>
</feature>
<dbReference type="OrthoDB" id="6118231at2759"/>
<proteinExistence type="predicted"/>
<name>A0A8X6QZC2_NEPPI</name>